<feature type="repeat" description="ANK" evidence="3">
    <location>
        <begin position="943"/>
        <end position="968"/>
    </location>
</feature>
<dbReference type="InterPro" id="IPR027897">
    <property type="entry name" value="DUF4559"/>
</dbReference>
<feature type="repeat" description="ANK" evidence="3">
    <location>
        <begin position="1061"/>
        <end position="1084"/>
    </location>
</feature>
<dbReference type="SMART" id="SM00248">
    <property type="entry name" value="ANK"/>
    <property type="match status" value="14"/>
</dbReference>
<dbReference type="Pfam" id="PF24883">
    <property type="entry name" value="NPHP3_N"/>
    <property type="match status" value="1"/>
</dbReference>
<dbReference type="Pfam" id="PF15112">
    <property type="entry name" value="DUF4559"/>
    <property type="match status" value="1"/>
</dbReference>
<protein>
    <submittedName>
        <fullName evidence="6">Uncharacterized protein</fullName>
    </submittedName>
</protein>
<dbReference type="Proteomes" id="UP001159405">
    <property type="component" value="Unassembled WGS sequence"/>
</dbReference>
<dbReference type="PANTHER" id="PTHR24123">
    <property type="entry name" value="ANKYRIN REPEAT-CONTAINING"/>
    <property type="match status" value="1"/>
</dbReference>
<dbReference type="PROSITE" id="PS50297">
    <property type="entry name" value="ANK_REP_REGION"/>
    <property type="match status" value="10"/>
</dbReference>
<feature type="domain" description="Nephrocystin 3-like N-terminal" evidence="4">
    <location>
        <begin position="372"/>
        <end position="543"/>
    </location>
</feature>
<feature type="repeat" description="ANK" evidence="3">
    <location>
        <begin position="1119"/>
        <end position="1151"/>
    </location>
</feature>
<dbReference type="Pfam" id="PF00023">
    <property type="entry name" value="Ank"/>
    <property type="match status" value="2"/>
</dbReference>
<evidence type="ECO:0000256" key="1">
    <source>
        <dbReference type="ARBA" id="ARBA00022737"/>
    </source>
</evidence>
<feature type="domain" description="TANC1/2-like winged helix" evidence="5">
    <location>
        <begin position="656"/>
        <end position="776"/>
    </location>
</feature>
<dbReference type="Pfam" id="PF12796">
    <property type="entry name" value="Ank_2"/>
    <property type="match status" value="5"/>
</dbReference>
<feature type="repeat" description="ANK" evidence="3">
    <location>
        <begin position="1391"/>
        <end position="1423"/>
    </location>
</feature>
<feature type="repeat" description="ANK" evidence="3">
    <location>
        <begin position="1301"/>
        <end position="1333"/>
    </location>
</feature>
<comment type="caution">
    <text evidence="6">The sequence shown here is derived from an EMBL/GenBank/DDBJ whole genome shotgun (WGS) entry which is preliminary data.</text>
</comment>
<dbReference type="InterPro" id="IPR056884">
    <property type="entry name" value="NPHP3-like_N"/>
</dbReference>
<feature type="repeat" description="ANK" evidence="3">
    <location>
        <begin position="1187"/>
        <end position="1219"/>
    </location>
</feature>
<keyword evidence="1" id="KW-0677">Repeat</keyword>
<feature type="repeat" description="ANK" evidence="3">
    <location>
        <begin position="970"/>
        <end position="996"/>
    </location>
</feature>
<proteinExistence type="predicted"/>
<dbReference type="SUPFAM" id="SSF48403">
    <property type="entry name" value="Ankyrin repeat"/>
    <property type="match status" value="4"/>
</dbReference>
<dbReference type="PROSITE" id="PS50088">
    <property type="entry name" value="ANK_REPEAT"/>
    <property type="match status" value="12"/>
</dbReference>
<evidence type="ECO:0000256" key="2">
    <source>
        <dbReference type="ARBA" id="ARBA00023043"/>
    </source>
</evidence>
<feature type="repeat" description="ANK" evidence="3">
    <location>
        <begin position="839"/>
        <end position="871"/>
    </location>
</feature>
<keyword evidence="2 3" id="KW-0040">ANK repeat</keyword>
<name>A0ABN8PRF4_9CNID</name>
<feature type="repeat" description="ANK" evidence="3">
    <location>
        <begin position="806"/>
        <end position="838"/>
    </location>
</feature>
<dbReference type="InterPro" id="IPR027417">
    <property type="entry name" value="P-loop_NTPase"/>
</dbReference>
<evidence type="ECO:0000259" key="5">
    <source>
        <dbReference type="Pfam" id="PF25521"/>
    </source>
</evidence>
<dbReference type="EMBL" id="CALNXK010000080">
    <property type="protein sequence ID" value="CAH3147144.1"/>
    <property type="molecule type" value="Genomic_DNA"/>
</dbReference>
<dbReference type="PANTHER" id="PTHR24123:SF33">
    <property type="entry name" value="PROTEIN HOS4"/>
    <property type="match status" value="1"/>
</dbReference>
<feature type="repeat" description="ANK" evidence="3">
    <location>
        <begin position="1152"/>
        <end position="1186"/>
    </location>
</feature>
<dbReference type="Gene3D" id="3.40.50.300">
    <property type="entry name" value="P-loop containing nucleotide triphosphate hydrolases"/>
    <property type="match status" value="1"/>
</dbReference>
<dbReference type="InterPro" id="IPR058056">
    <property type="entry name" value="WH_TANC1/2"/>
</dbReference>
<evidence type="ECO:0000259" key="4">
    <source>
        <dbReference type="Pfam" id="PF24883"/>
    </source>
</evidence>
<gene>
    <name evidence="6" type="ORF">PLOB_00045950</name>
</gene>
<dbReference type="SUPFAM" id="SSF52540">
    <property type="entry name" value="P-loop containing nucleoside triphosphate hydrolases"/>
    <property type="match status" value="1"/>
</dbReference>
<accession>A0ABN8PRF4</accession>
<evidence type="ECO:0000313" key="6">
    <source>
        <dbReference type="EMBL" id="CAH3147144.1"/>
    </source>
</evidence>
<dbReference type="InterPro" id="IPR051165">
    <property type="entry name" value="Multifunctional_ANK_Repeat"/>
</dbReference>
<evidence type="ECO:0000313" key="7">
    <source>
        <dbReference type="Proteomes" id="UP001159405"/>
    </source>
</evidence>
<dbReference type="InterPro" id="IPR002110">
    <property type="entry name" value="Ankyrin_rpt"/>
</dbReference>
<dbReference type="Gene3D" id="1.25.40.20">
    <property type="entry name" value="Ankyrin repeat-containing domain"/>
    <property type="match status" value="6"/>
</dbReference>
<sequence length="1980" mass="225380">MAIPSSPTPALSADQHTTPEYRNWLALGHALTTVLCQGLRPFINREMMAFYTNVSATLAASGPCTCVFVTGRRPNQHHDMSSCTWANVLQRHHHKGRPNWKQSDSTKWTDPVQGPWEIAKLFLPDLGGHVITSAQDMDVTGILNLMDWCDHFRPIPQASIKDIRDIRNQKWAHVPKLELTEADKANAFASIENLLQDPYLAHDPDVKKALREMQTVKCVSYLRNFEAKVLKEYKEMTERGILRLRSELENESKRNQKLRSHSERRLRKMQKSLDIVNNKIRALNSCVNLVKFGPLFLCNSLIKIICALSKLPLTLCLKISLLCSLCVTLLDPSSYKDGCPTENAKVPFDTKDINMSEYLISARAEDFIGRQWLYRDVEDAFKDDSVSGVLIIGNPGTGKSAWASQLICSRTTSSAIHAHILGYHLCKYSDKNTQMAGKFVRNLAEMIARRLPEYGNIVSNSSYIQRSFNLDCIQNHDPVGCFEQTIITPLRNLKNEPIHTWFIIVDALDECRSQGETSHSIIYLLENKINRFPPWLKLIVTSRNESDALVHSTKIANLVIDPEDSRNLEDIEIFVTTRLYQLSPLLRRITIWFGDDSIESTTKVAAALLRKSQGNFLFVKELLKHWEHSKHELGNTYDLPKSLEDLYRSYFQRLYPRQRNFRYARHVLELLVSSLEPLTQKGIFEVLRIRENDLDEEYDFKNRLKELGHFLKYGENNTITLYHLSLTDWLTSESNEEFFVSKKKGHKIFSEYYLTLVKDGDKSKLSKHILSLAQHVAFGGLKELYTKEFANFRSEAVNQSSDSLSSGRTLLHLAATINTTDVLELLLRHFTCIDCVDNHGITPAFLAAEHGLVNNLALLVKKGANVNHKTKSIFAVYRENVTTALKEAKLFGCYKFCEPPSFFRAKSKFFGVSLLHAAAKGGHVKVVRFLLANNAEISILNDVNLTPIQLAAENGHLEVVKILHHAGSVADQTALHHAATNNRLKVVDFLLNVGVQDECLKCDGSFYWLEKIPEDSSQIYDDNHLVLCQTALHAAVASGHEKVVSRLLSEELNALNCYDHSGRSPLHEAVRKNHIKIVHILLEKQPQMIRYKCEHWQEVDATELTFEEQAEYYADICHCGYTSLHLAARCGYQQLAMSLIRRGARVDDRDCTGATPIHVAACHNQADLIVIFSHPNIGGDINAKTSNGSTPLHSAAACGAVEVIDYILDKKGNLTAVDDYGLTALHYSIRNIKSSDLNQTLYLNDNSSSGNSTPVIIERTGHLSGFFSEKDQIKSTDRLHWLDTLLKLLLTGSDIDAVDIKGQTTLHIAAQNGLADAVNVLLQMNASLEKKDILGKTPLEVAVENARNLPVHSPFHLGITIEHLYGALRDHELVVFLLLYRGALYGKCKKTGGSLLHRAILKQQPYIVQLLMLKGASLRCKDSLGRTPLITFLQNGGKFIDLVLIRFVKFVPIECGIPFRYSVYHLLSYRTPTIQDNNFFYVKKCSGHDDLDCEMYNGPLAEALESHPKKHSVLSSCLDAEGFTPLHRAVQGSNLIAVRYLLANGANDSFLSPHGYDALTLAVLYAGNKRRMWEFRRFKEVNEEVKAYYMGVLEAEATSIELLRYALKNRGFRILCDSSKPEISIYHLSAFSGLVEFISLVLKESDSAAINVNCPNSDGLTPMYLAKFVENNNPSYRYDRWRQVIELIKGHGGEMRYPKQDAEYYLIYRRLFGKLTLGLRPERFRFITSLTKLYENGENSSFRCSFGFSFDTEKYLDSLQSPLLLLVALEKAIGELPYQRKGRFRRSIKRCSREQSLGTRYFLKITKIHFSLFEPPDQEQRKFQDKLLALMVMRHVELRYLSCVKSLHHKLRPFLDAKTAMKTHPRHVEKIIPYFYLSTICTDIEYILRNYLHRKRMSFDFTFHRDEDELYGHSDFVGERLNKLTGRGSNTMNLFDRLSGTEWPLEFLIKRFYGAFSQYDYLKILQFDMNTLNDTNVPLT</sequence>
<feature type="repeat" description="ANK" evidence="3">
    <location>
        <begin position="910"/>
        <end position="942"/>
    </location>
</feature>
<organism evidence="6 7">
    <name type="scientific">Porites lobata</name>
    <dbReference type="NCBI Taxonomy" id="104759"/>
    <lineage>
        <taxon>Eukaryota</taxon>
        <taxon>Metazoa</taxon>
        <taxon>Cnidaria</taxon>
        <taxon>Anthozoa</taxon>
        <taxon>Hexacorallia</taxon>
        <taxon>Scleractinia</taxon>
        <taxon>Fungiina</taxon>
        <taxon>Poritidae</taxon>
        <taxon>Porites</taxon>
    </lineage>
</organism>
<reference evidence="6 7" key="1">
    <citation type="submission" date="2022-05" db="EMBL/GenBank/DDBJ databases">
        <authorList>
            <consortium name="Genoscope - CEA"/>
            <person name="William W."/>
        </authorList>
    </citation>
    <scope>NUCLEOTIDE SEQUENCE [LARGE SCALE GENOMIC DNA]</scope>
</reference>
<dbReference type="Pfam" id="PF25521">
    <property type="entry name" value="WHD_TANC1"/>
    <property type="match status" value="1"/>
</dbReference>
<dbReference type="InterPro" id="IPR036770">
    <property type="entry name" value="Ankyrin_rpt-contain_sf"/>
</dbReference>
<evidence type="ECO:0000256" key="3">
    <source>
        <dbReference type="PROSITE-ProRule" id="PRU00023"/>
    </source>
</evidence>
<feature type="repeat" description="ANK" evidence="3">
    <location>
        <begin position="1521"/>
        <end position="1553"/>
    </location>
</feature>
<keyword evidence="7" id="KW-1185">Reference proteome</keyword>